<reference evidence="2" key="1">
    <citation type="submission" date="2022-06" db="EMBL/GenBank/DDBJ databases">
        <title>Complete genome sequences of two strains of the flax pathogen Septoria linicola.</title>
        <authorList>
            <person name="Lapalu N."/>
            <person name="Simon A."/>
            <person name="Demenou B."/>
            <person name="Paumier D."/>
            <person name="Guillot M.-P."/>
            <person name="Gout L."/>
            <person name="Valade R."/>
        </authorList>
    </citation>
    <scope>NUCLEOTIDE SEQUENCE</scope>
    <source>
        <strain evidence="2">SE15195</strain>
    </source>
</reference>
<feature type="chain" id="PRO_5040311590" evidence="1">
    <location>
        <begin position="22"/>
        <end position="211"/>
    </location>
</feature>
<evidence type="ECO:0000313" key="3">
    <source>
        <dbReference type="Proteomes" id="UP001056384"/>
    </source>
</evidence>
<organism evidence="2 3">
    <name type="scientific">Septoria linicola</name>
    <dbReference type="NCBI Taxonomy" id="215465"/>
    <lineage>
        <taxon>Eukaryota</taxon>
        <taxon>Fungi</taxon>
        <taxon>Dikarya</taxon>
        <taxon>Ascomycota</taxon>
        <taxon>Pezizomycotina</taxon>
        <taxon>Dothideomycetes</taxon>
        <taxon>Dothideomycetidae</taxon>
        <taxon>Mycosphaerellales</taxon>
        <taxon>Mycosphaerellaceae</taxon>
        <taxon>Septoria</taxon>
    </lineage>
</organism>
<keyword evidence="1" id="KW-0732">Signal</keyword>
<sequence length="211" mass="22563">MPRYLDRLVLVAVTIVSTCFAKAAGSAIEQRDCLSTSEAHTIATKYIQIFNTDATGQIPTGTALPLAILSSDYTQIDEDAVVCGDPARPECYFRLVNSVELASEAARNASLGVKEGDGRGFTPLYTEYTSAVLHSFASCDEIAIRLGASAKAAEGNRAVTAPEGTMLKWKGTVLLKVDSETRLIVSGESSEDRLHIFSQLGLKSIDDILNA</sequence>
<protein>
    <submittedName>
        <fullName evidence="2">Uncharacterized protein</fullName>
    </submittedName>
</protein>
<feature type="signal peptide" evidence="1">
    <location>
        <begin position="1"/>
        <end position="21"/>
    </location>
</feature>
<evidence type="ECO:0000256" key="1">
    <source>
        <dbReference type="SAM" id="SignalP"/>
    </source>
</evidence>
<keyword evidence="3" id="KW-1185">Reference proteome</keyword>
<dbReference type="AlphaFoldDB" id="A0A9Q9AQV7"/>
<dbReference type="Proteomes" id="UP001056384">
    <property type="component" value="Chromosome 4"/>
</dbReference>
<dbReference type="EMBL" id="CP099421">
    <property type="protein sequence ID" value="USW52839.1"/>
    <property type="molecule type" value="Genomic_DNA"/>
</dbReference>
<accession>A0A9Q9AQV7</accession>
<name>A0A9Q9AQV7_9PEZI</name>
<evidence type="ECO:0000313" key="2">
    <source>
        <dbReference type="EMBL" id="USW52839.1"/>
    </source>
</evidence>
<gene>
    <name evidence="2" type="ORF">Slin15195_G061580</name>
</gene>
<proteinExistence type="predicted"/>